<evidence type="ECO:0000313" key="2">
    <source>
        <dbReference type="Proteomes" id="UP001596527"/>
    </source>
</evidence>
<evidence type="ECO:0000313" key="1">
    <source>
        <dbReference type="EMBL" id="MFC7581668.1"/>
    </source>
</evidence>
<dbReference type="EMBL" id="JBHTEF010000001">
    <property type="protein sequence ID" value="MFC7581668.1"/>
    <property type="molecule type" value="Genomic_DNA"/>
</dbReference>
<comment type="caution">
    <text evidence="1">The sequence shown here is derived from an EMBL/GenBank/DDBJ whole genome shotgun (WGS) entry which is preliminary data.</text>
</comment>
<proteinExistence type="predicted"/>
<gene>
    <name evidence="1" type="ORF">ACFQWG_10730</name>
</gene>
<dbReference type="RefSeq" id="WP_291500051.1">
    <property type="nucleotide sequence ID" value="NZ_JBHTEF010000001.1"/>
</dbReference>
<reference evidence="2" key="1">
    <citation type="journal article" date="2019" name="Int. J. Syst. Evol. Microbiol.">
        <title>The Global Catalogue of Microorganisms (GCM) 10K type strain sequencing project: providing services to taxonomists for standard genome sequencing and annotation.</title>
        <authorList>
            <consortium name="The Broad Institute Genomics Platform"/>
            <consortium name="The Broad Institute Genome Sequencing Center for Infectious Disease"/>
            <person name="Wu L."/>
            <person name="Ma J."/>
        </authorList>
    </citation>
    <scope>NUCLEOTIDE SEQUENCE [LARGE SCALE GENOMIC DNA]</scope>
    <source>
        <strain evidence="2">CCUG 56698</strain>
    </source>
</reference>
<sequence length="94" mass="10423">MANKMGLVIGLGIGYVLGARAGRERYEQIRAALWRLRDTPVVARPLDAAGERIAGAVRAEGMRITDTVADSVRDRLLGARRREEYVDVEVEEID</sequence>
<protein>
    <submittedName>
        <fullName evidence="1">YtxH domain-containing protein</fullName>
    </submittedName>
</protein>
<name>A0ABW2SQD4_9ACTO</name>
<organism evidence="1 2">
    <name type="scientific">Schaalia naturae</name>
    <dbReference type="NCBI Taxonomy" id="635203"/>
    <lineage>
        <taxon>Bacteria</taxon>
        <taxon>Bacillati</taxon>
        <taxon>Actinomycetota</taxon>
        <taxon>Actinomycetes</taxon>
        <taxon>Actinomycetales</taxon>
        <taxon>Actinomycetaceae</taxon>
        <taxon>Schaalia</taxon>
    </lineage>
</organism>
<keyword evidence="2" id="KW-1185">Reference proteome</keyword>
<dbReference type="Proteomes" id="UP001596527">
    <property type="component" value="Unassembled WGS sequence"/>
</dbReference>
<accession>A0ABW2SQD4</accession>